<protein>
    <submittedName>
        <fullName evidence="2">Gliding motility lipoprotein GldH</fullName>
    </submittedName>
</protein>
<evidence type="ECO:0000313" key="3">
    <source>
        <dbReference type="Proteomes" id="UP001500298"/>
    </source>
</evidence>
<dbReference type="Proteomes" id="UP001500298">
    <property type="component" value="Unassembled WGS sequence"/>
</dbReference>
<keyword evidence="1" id="KW-0732">Signal</keyword>
<keyword evidence="3" id="KW-1185">Reference proteome</keyword>
<dbReference type="InterPro" id="IPR020018">
    <property type="entry name" value="Motility-assoc_lipoprot_GldH"/>
</dbReference>
<name>A0ABP9D9K5_9BACT</name>
<dbReference type="PROSITE" id="PS51257">
    <property type="entry name" value="PROKAR_LIPOPROTEIN"/>
    <property type="match status" value="1"/>
</dbReference>
<feature type="chain" id="PRO_5046848359" evidence="1">
    <location>
        <begin position="19"/>
        <end position="166"/>
    </location>
</feature>
<comment type="caution">
    <text evidence="2">The sequence shown here is derived from an EMBL/GenBank/DDBJ whole genome shotgun (WGS) entry which is preliminary data.</text>
</comment>
<sequence>MYIKNFLLFGILGLSLLAACDSSRVVEEYVDYTEGNWYYDSVANFEVDIRDTTQDYNIYFNVRNSIAYPFYNLYIQYELSDSSGRLLRSNLQEFTLMHAKTGEPFGETASPAGEGIGLLYTHQFPLLNTYKFESAGTYTFRFNQYMQPDTLPGIYNVGIRVEKAKK</sequence>
<feature type="signal peptide" evidence="1">
    <location>
        <begin position="1"/>
        <end position="18"/>
    </location>
</feature>
<evidence type="ECO:0000256" key="1">
    <source>
        <dbReference type="SAM" id="SignalP"/>
    </source>
</evidence>
<reference evidence="3" key="1">
    <citation type="journal article" date="2019" name="Int. J. Syst. Evol. Microbiol.">
        <title>The Global Catalogue of Microorganisms (GCM) 10K type strain sequencing project: providing services to taxonomists for standard genome sequencing and annotation.</title>
        <authorList>
            <consortium name="The Broad Institute Genomics Platform"/>
            <consortium name="The Broad Institute Genome Sequencing Center for Infectious Disease"/>
            <person name="Wu L."/>
            <person name="Ma J."/>
        </authorList>
    </citation>
    <scope>NUCLEOTIDE SEQUENCE [LARGE SCALE GENOMIC DNA]</scope>
    <source>
        <strain evidence="3">JCM 18326</strain>
    </source>
</reference>
<dbReference type="NCBIfam" id="TIGR03511">
    <property type="entry name" value="GldH_lipo"/>
    <property type="match status" value="1"/>
</dbReference>
<evidence type="ECO:0000313" key="2">
    <source>
        <dbReference type="EMBL" id="GAA4834184.1"/>
    </source>
</evidence>
<proteinExistence type="predicted"/>
<gene>
    <name evidence="2" type="primary">gldH</name>
    <name evidence="2" type="ORF">GCM10023331_19290</name>
</gene>
<keyword evidence="2" id="KW-0449">Lipoprotein</keyword>
<accession>A0ABP9D9K5</accession>
<dbReference type="EMBL" id="BAABJX010000029">
    <property type="protein sequence ID" value="GAA4834184.1"/>
    <property type="molecule type" value="Genomic_DNA"/>
</dbReference>
<organism evidence="2 3">
    <name type="scientific">Algivirga pacifica</name>
    <dbReference type="NCBI Taxonomy" id="1162670"/>
    <lineage>
        <taxon>Bacteria</taxon>
        <taxon>Pseudomonadati</taxon>
        <taxon>Bacteroidota</taxon>
        <taxon>Cytophagia</taxon>
        <taxon>Cytophagales</taxon>
        <taxon>Flammeovirgaceae</taxon>
        <taxon>Algivirga</taxon>
    </lineage>
</organism>
<dbReference type="RefSeq" id="WP_345371316.1">
    <property type="nucleotide sequence ID" value="NZ_BAABJX010000029.1"/>
</dbReference>
<dbReference type="Pfam" id="PF14109">
    <property type="entry name" value="GldH_lipo"/>
    <property type="match status" value="1"/>
</dbReference>